<feature type="compositionally biased region" description="Low complexity" evidence="1">
    <location>
        <begin position="105"/>
        <end position="118"/>
    </location>
</feature>
<gene>
    <name evidence="2" type="ORF">ALECFALPRED_001102</name>
</gene>
<sequence>MYAQFMEQEIALNTVGPAHLTIHGTNPREEADVTRRSLVMRNLEVAVDTPKLTSDIMDQMLALIVDLTEADWETEQSDCDSSSSTDGEIEAEAIERHIDSGTVESVSDSSSKSNICSDSNKDSIDSKATEIEDEDQAMMAYDSVDHLDKEFVDMDASVSEPSPLNKIETLEQEKEPSADTYGNKSNSVSLGWTWRLLQFGCDTAKKGLRRIAKIAHVVDDSVNEEAETLVEVEVQHVEIAQRESRQTIDSIRPVLNK</sequence>
<feature type="compositionally biased region" description="Basic and acidic residues" evidence="1">
    <location>
        <begin position="119"/>
        <end position="130"/>
    </location>
</feature>
<evidence type="ECO:0000313" key="2">
    <source>
        <dbReference type="EMBL" id="CAF9943715.1"/>
    </source>
</evidence>
<reference evidence="2" key="1">
    <citation type="submission" date="2021-03" db="EMBL/GenBank/DDBJ databases">
        <authorList>
            <person name="Tagirdzhanova G."/>
        </authorList>
    </citation>
    <scope>NUCLEOTIDE SEQUENCE</scope>
</reference>
<keyword evidence="3" id="KW-1185">Reference proteome</keyword>
<dbReference type="Proteomes" id="UP000664203">
    <property type="component" value="Unassembled WGS sequence"/>
</dbReference>
<accession>A0A8H3PLF7</accession>
<evidence type="ECO:0000256" key="1">
    <source>
        <dbReference type="SAM" id="MobiDB-lite"/>
    </source>
</evidence>
<organism evidence="2 3">
    <name type="scientific">Alectoria fallacina</name>
    <dbReference type="NCBI Taxonomy" id="1903189"/>
    <lineage>
        <taxon>Eukaryota</taxon>
        <taxon>Fungi</taxon>
        <taxon>Dikarya</taxon>
        <taxon>Ascomycota</taxon>
        <taxon>Pezizomycotina</taxon>
        <taxon>Lecanoromycetes</taxon>
        <taxon>OSLEUM clade</taxon>
        <taxon>Lecanoromycetidae</taxon>
        <taxon>Lecanorales</taxon>
        <taxon>Lecanorineae</taxon>
        <taxon>Parmeliaceae</taxon>
        <taxon>Alectoria</taxon>
    </lineage>
</organism>
<evidence type="ECO:0000313" key="3">
    <source>
        <dbReference type="Proteomes" id="UP000664203"/>
    </source>
</evidence>
<feature type="region of interest" description="Disordered" evidence="1">
    <location>
        <begin position="95"/>
        <end position="134"/>
    </location>
</feature>
<name>A0A8H3PLF7_9LECA</name>
<protein>
    <submittedName>
        <fullName evidence="2">Uncharacterized protein</fullName>
    </submittedName>
</protein>
<comment type="caution">
    <text evidence="2">The sequence shown here is derived from an EMBL/GenBank/DDBJ whole genome shotgun (WGS) entry which is preliminary data.</text>
</comment>
<proteinExistence type="predicted"/>
<dbReference type="AlphaFoldDB" id="A0A8H3PLF7"/>
<dbReference type="EMBL" id="CAJPDR010001200">
    <property type="protein sequence ID" value="CAF9943715.1"/>
    <property type="molecule type" value="Genomic_DNA"/>
</dbReference>